<protein>
    <submittedName>
        <fullName evidence="2">HEAT repeat domain-containing protein</fullName>
    </submittedName>
</protein>
<dbReference type="InterPro" id="IPR016024">
    <property type="entry name" value="ARM-type_fold"/>
</dbReference>
<dbReference type="RefSeq" id="WP_187965191.1">
    <property type="nucleotide sequence ID" value="NZ_JACVDC010000019.1"/>
</dbReference>
<keyword evidence="1" id="KW-0472">Membrane</keyword>
<comment type="caution">
    <text evidence="2">The sequence shown here is derived from an EMBL/GenBank/DDBJ whole genome shotgun (WGS) entry which is preliminary data.</text>
</comment>
<accession>A0A926Q2N9</accession>
<dbReference type="AlphaFoldDB" id="A0A926Q2N9"/>
<dbReference type="Pfam" id="PF13646">
    <property type="entry name" value="HEAT_2"/>
    <property type="match status" value="1"/>
</dbReference>
<keyword evidence="3" id="KW-1185">Reference proteome</keyword>
<proteinExistence type="predicted"/>
<dbReference type="SUPFAM" id="SSF48371">
    <property type="entry name" value="ARM repeat"/>
    <property type="match status" value="1"/>
</dbReference>
<reference evidence="2 3" key="1">
    <citation type="submission" date="2020-09" db="EMBL/GenBank/DDBJ databases">
        <title>Sinomicrobium weinanense sp. nov., a halophilic bacteria isolated from saline-alkali soil.</title>
        <authorList>
            <person name="Wu P."/>
            <person name="Ren H."/>
            <person name="Mei Y."/>
            <person name="Liang Y."/>
            <person name="Chen Z."/>
        </authorList>
    </citation>
    <scope>NUCLEOTIDE SEQUENCE [LARGE SCALE GENOMIC DNA]</scope>
    <source>
        <strain evidence="2 3">FJxs</strain>
    </source>
</reference>
<evidence type="ECO:0000256" key="1">
    <source>
        <dbReference type="SAM" id="Phobius"/>
    </source>
</evidence>
<organism evidence="2 3">
    <name type="scientific">Sinomicrobium weinanense</name>
    <dbReference type="NCBI Taxonomy" id="2842200"/>
    <lineage>
        <taxon>Bacteria</taxon>
        <taxon>Pseudomonadati</taxon>
        <taxon>Bacteroidota</taxon>
        <taxon>Flavobacteriia</taxon>
        <taxon>Flavobacteriales</taxon>
        <taxon>Flavobacteriaceae</taxon>
        <taxon>Sinomicrobium</taxon>
    </lineage>
</organism>
<keyword evidence="1" id="KW-1133">Transmembrane helix</keyword>
<evidence type="ECO:0000313" key="3">
    <source>
        <dbReference type="Proteomes" id="UP000653730"/>
    </source>
</evidence>
<evidence type="ECO:0000313" key="2">
    <source>
        <dbReference type="EMBL" id="MBC9796044.1"/>
    </source>
</evidence>
<dbReference type="Proteomes" id="UP000653730">
    <property type="component" value="Unassembled WGS sequence"/>
</dbReference>
<dbReference type="EMBL" id="JACVDC010000019">
    <property type="protein sequence ID" value="MBC9796044.1"/>
    <property type="molecule type" value="Genomic_DNA"/>
</dbReference>
<name>A0A926Q2N9_9FLAO</name>
<dbReference type="InterPro" id="IPR011989">
    <property type="entry name" value="ARM-like"/>
</dbReference>
<dbReference type="Gene3D" id="1.25.10.10">
    <property type="entry name" value="Leucine-rich Repeat Variant"/>
    <property type="match status" value="1"/>
</dbReference>
<sequence>MDKIFNDYFQWPVFIKLAAAVSVIAVIGGGLVYLFILLWRRKGYINDRKKARLLPEMRELIVKHVILAKGDVPLEAVTFPLDDFRKLGIRKADVRRFFVEELMEYRRNFSGRPRQLLTRLYTDLGLHHITEKNLTCKRTQGIISALNELISMGVPVNEDKVLPLLDHENRYVREGARCYFVKLSEDRPFFFLEKISTPLLYWEQIEMFRIITQRKDVEIPDFSRWISSEYHPSVISFCLKLAVYYQQFETGPAMMKLLDTENEKLRARLINALGKLMVEKAESRLVAMYCDQPWSCKQEILKALGRIGSGNSLVFLRDKFETEQEIPLVKHAAKSIVNHRALSENLLREMQAGAVGLKHTVLQHAANPLIKY</sequence>
<keyword evidence="1" id="KW-0812">Transmembrane</keyword>
<gene>
    <name evidence="2" type="ORF">IBL28_08710</name>
</gene>
<feature type="transmembrane region" description="Helical" evidence="1">
    <location>
        <begin position="13"/>
        <end position="39"/>
    </location>
</feature>